<keyword evidence="2" id="KW-1185">Reference proteome</keyword>
<dbReference type="AlphaFoldDB" id="A0A5N6VY38"/>
<sequence length="52" mass="5817">MTLRAAILIFVNSSMIEHSTRARLCPYRCGECASHSTQIATAARRGRSVYCR</sequence>
<dbReference type="Proteomes" id="UP000325433">
    <property type="component" value="Unassembled WGS sequence"/>
</dbReference>
<reference evidence="2" key="1">
    <citation type="submission" date="2019-04" db="EMBL/GenBank/DDBJ databases">
        <title>Friends and foes A comparative genomics studyof 23 Aspergillus species from section Flavi.</title>
        <authorList>
            <consortium name="DOE Joint Genome Institute"/>
            <person name="Kjaerbolling I."/>
            <person name="Vesth T."/>
            <person name="Frisvad J.C."/>
            <person name="Nybo J.L."/>
            <person name="Theobald S."/>
            <person name="Kildgaard S."/>
            <person name="Isbrandt T."/>
            <person name="Kuo A."/>
            <person name="Sato A."/>
            <person name="Lyhne E.K."/>
            <person name="Kogle M.E."/>
            <person name="Wiebenga A."/>
            <person name="Kun R.S."/>
            <person name="Lubbers R.J."/>
            <person name="Makela M.R."/>
            <person name="Barry K."/>
            <person name="Chovatia M."/>
            <person name="Clum A."/>
            <person name="Daum C."/>
            <person name="Haridas S."/>
            <person name="He G."/>
            <person name="LaButti K."/>
            <person name="Lipzen A."/>
            <person name="Mondo S."/>
            <person name="Riley R."/>
            <person name="Salamov A."/>
            <person name="Simmons B.A."/>
            <person name="Magnuson J.K."/>
            <person name="Henrissat B."/>
            <person name="Mortensen U.H."/>
            <person name="Larsen T.O."/>
            <person name="Devries R.P."/>
            <person name="Grigoriev I.V."/>
            <person name="Machida M."/>
            <person name="Baker S.E."/>
            <person name="Andersen M.R."/>
        </authorList>
    </citation>
    <scope>NUCLEOTIDE SEQUENCE [LARGE SCALE GENOMIC DNA]</scope>
    <source>
        <strain evidence="2">CBS 130015</strain>
    </source>
</reference>
<gene>
    <name evidence="1" type="ORF">BDV41DRAFT_537306</name>
</gene>
<evidence type="ECO:0000313" key="1">
    <source>
        <dbReference type="EMBL" id="KAE8313242.1"/>
    </source>
</evidence>
<name>A0A5N6VY38_9EURO</name>
<proteinExistence type="predicted"/>
<accession>A0A5N6VY38</accession>
<dbReference type="EMBL" id="ML738327">
    <property type="protein sequence ID" value="KAE8313242.1"/>
    <property type="molecule type" value="Genomic_DNA"/>
</dbReference>
<evidence type="ECO:0000313" key="2">
    <source>
        <dbReference type="Proteomes" id="UP000325433"/>
    </source>
</evidence>
<protein>
    <submittedName>
        <fullName evidence="1">Uncharacterized protein</fullName>
    </submittedName>
</protein>
<organism evidence="1 2">
    <name type="scientific">Aspergillus transmontanensis</name>
    <dbReference type="NCBI Taxonomy" id="1034304"/>
    <lineage>
        <taxon>Eukaryota</taxon>
        <taxon>Fungi</taxon>
        <taxon>Dikarya</taxon>
        <taxon>Ascomycota</taxon>
        <taxon>Pezizomycotina</taxon>
        <taxon>Eurotiomycetes</taxon>
        <taxon>Eurotiomycetidae</taxon>
        <taxon>Eurotiales</taxon>
        <taxon>Aspergillaceae</taxon>
        <taxon>Aspergillus</taxon>
        <taxon>Aspergillus subgen. Circumdati</taxon>
    </lineage>
</organism>